<evidence type="ECO:0008006" key="4">
    <source>
        <dbReference type="Google" id="ProtNLM"/>
    </source>
</evidence>
<keyword evidence="1" id="KW-1133">Transmembrane helix</keyword>
<sequence>MFSFHYNMFCKQVCAVCAEVHVPDHISRMADIGGYDGNNRTTLLLCLPELVLFVMSIYSGSKALANITIPAFLAVCNSCLLMKRIGLCFLHKTIMFSDPFGWLVHGILGLTILGVLKTDPTYHNDGYFWMYVHIVCLGAIFMFIEINKDILKLSKTKLLFYNYIFSVFVFAPCSYLLGDAAEAVNFQHLSLYRFYFGCLFSGVFGVLLNLYHIKLQDSKLSAYGESICIAQIVASVVSVPLFHFSMTKQHAMWIVANQLSAVFIASYCKSKHTEPKQTSQGEKS</sequence>
<name>A0A812ENC6_ACAPH</name>
<feature type="transmembrane region" description="Helical" evidence="1">
    <location>
        <begin position="158"/>
        <end position="178"/>
    </location>
</feature>
<dbReference type="AlphaFoldDB" id="A0A812ENC6"/>
<keyword evidence="1" id="KW-0472">Membrane</keyword>
<organism evidence="2 3">
    <name type="scientific">Acanthosepion pharaonis</name>
    <name type="common">Pharaoh cuttlefish</name>
    <name type="synonym">Sepia pharaonis</name>
    <dbReference type="NCBI Taxonomy" id="158019"/>
    <lineage>
        <taxon>Eukaryota</taxon>
        <taxon>Metazoa</taxon>
        <taxon>Spiralia</taxon>
        <taxon>Lophotrochozoa</taxon>
        <taxon>Mollusca</taxon>
        <taxon>Cephalopoda</taxon>
        <taxon>Coleoidea</taxon>
        <taxon>Decapodiformes</taxon>
        <taxon>Sepiida</taxon>
        <taxon>Sepiina</taxon>
        <taxon>Sepiidae</taxon>
        <taxon>Acanthosepion</taxon>
    </lineage>
</organism>
<keyword evidence="1" id="KW-0812">Transmembrane</keyword>
<feature type="transmembrane region" description="Helical" evidence="1">
    <location>
        <begin position="223"/>
        <end position="244"/>
    </location>
</feature>
<evidence type="ECO:0000256" key="1">
    <source>
        <dbReference type="SAM" id="Phobius"/>
    </source>
</evidence>
<protein>
    <recommendedName>
        <fullName evidence="4">Transmembrane protein 241</fullName>
    </recommendedName>
</protein>
<keyword evidence="3" id="KW-1185">Reference proteome</keyword>
<evidence type="ECO:0000313" key="2">
    <source>
        <dbReference type="EMBL" id="CAE1327759.1"/>
    </source>
</evidence>
<accession>A0A812ENC6</accession>
<reference evidence="2" key="1">
    <citation type="submission" date="2021-01" db="EMBL/GenBank/DDBJ databases">
        <authorList>
            <person name="Li R."/>
            <person name="Bekaert M."/>
        </authorList>
    </citation>
    <scope>NUCLEOTIDE SEQUENCE</scope>
    <source>
        <strain evidence="2">Farmed</strain>
    </source>
</reference>
<dbReference type="OrthoDB" id="417037at2759"/>
<feature type="transmembrane region" description="Helical" evidence="1">
    <location>
        <begin position="190"/>
        <end position="211"/>
    </location>
</feature>
<dbReference type="Proteomes" id="UP000597762">
    <property type="component" value="Unassembled WGS sequence"/>
</dbReference>
<feature type="transmembrane region" description="Helical" evidence="1">
    <location>
        <begin position="128"/>
        <end position="146"/>
    </location>
</feature>
<evidence type="ECO:0000313" key="3">
    <source>
        <dbReference type="Proteomes" id="UP000597762"/>
    </source>
</evidence>
<dbReference type="EMBL" id="CAHIKZ030005507">
    <property type="protein sequence ID" value="CAE1327759.1"/>
    <property type="molecule type" value="Genomic_DNA"/>
</dbReference>
<proteinExistence type="predicted"/>
<gene>
    <name evidence="2" type="ORF">SPHA_77209</name>
</gene>
<feature type="transmembrane region" description="Helical" evidence="1">
    <location>
        <begin position="94"/>
        <end position="116"/>
    </location>
</feature>
<feature type="transmembrane region" description="Helical" evidence="1">
    <location>
        <begin position="64"/>
        <end position="82"/>
    </location>
</feature>
<comment type="caution">
    <text evidence="2">The sequence shown here is derived from an EMBL/GenBank/DDBJ whole genome shotgun (WGS) entry which is preliminary data.</text>
</comment>